<dbReference type="EMBL" id="MTHB01000180">
    <property type="protein sequence ID" value="OXC75392.1"/>
    <property type="molecule type" value="Genomic_DNA"/>
</dbReference>
<reference evidence="5" key="1">
    <citation type="submission" date="2017-01" db="EMBL/GenBank/DDBJ databases">
        <title>Genome Analysis of Deinococcus marmoris KOPRI26562.</title>
        <authorList>
            <person name="Kim J.H."/>
            <person name="Oh H.-M."/>
        </authorList>
    </citation>
    <scope>NUCLEOTIDE SEQUENCE [LARGE SCALE GENOMIC DNA]</scope>
    <source>
        <strain evidence="5">PAMC 26633</strain>
    </source>
</reference>
<dbReference type="Proteomes" id="UP000214720">
    <property type="component" value="Unassembled WGS sequence"/>
</dbReference>
<dbReference type="InterPro" id="IPR039552">
    <property type="entry name" value="IS66_C"/>
</dbReference>
<accession>A0A226X0E2</accession>
<dbReference type="AlphaFoldDB" id="A0A226X0E2"/>
<name>A0A226X0E2_CABSO</name>
<evidence type="ECO:0000313" key="2">
    <source>
        <dbReference type="EMBL" id="OXC75392.1"/>
    </source>
</evidence>
<evidence type="ECO:0000313" key="3">
    <source>
        <dbReference type="EMBL" id="OXC76906.1"/>
    </source>
</evidence>
<proteinExistence type="predicted"/>
<protein>
    <submittedName>
        <fullName evidence="3">Mobile element protein</fullName>
    </submittedName>
</protein>
<comment type="caution">
    <text evidence="3">The sequence shown here is derived from an EMBL/GenBank/DDBJ whole genome shotgun (WGS) entry which is preliminary data.</text>
</comment>
<sequence length="61" mass="6820">MAGAKASLNLYSLIETCKANDIDIYRYLVDLFKALPYAKVADDYEALLPWKLGTPARKPTV</sequence>
<evidence type="ECO:0000313" key="5">
    <source>
        <dbReference type="Proteomes" id="UP000214720"/>
    </source>
</evidence>
<reference evidence="3" key="2">
    <citation type="submission" date="2017-01" db="EMBL/GenBank/DDBJ databases">
        <authorList>
            <person name="Mah S.A."/>
            <person name="Swanson W.J."/>
            <person name="Moy G.W."/>
            <person name="Vacquier V.D."/>
        </authorList>
    </citation>
    <scope>NUCLEOTIDE SEQUENCE</scope>
    <source>
        <strain evidence="3">PAMC 26633</strain>
    </source>
</reference>
<dbReference type="EMBL" id="MTHB01000025">
    <property type="protein sequence ID" value="OXC80072.1"/>
    <property type="molecule type" value="Genomic_DNA"/>
</dbReference>
<evidence type="ECO:0000313" key="4">
    <source>
        <dbReference type="EMBL" id="OXC80072.1"/>
    </source>
</evidence>
<evidence type="ECO:0000259" key="1">
    <source>
        <dbReference type="Pfam" id="PF13817"/>
    </source>
</evidence>
<feature type="domain" description="Transposase IS66 C-terminal" evidence="1">
    <location>
        <begin position="12"/>
        <end position="50"/>
    </location>
</feature>
<dbReference type="EMBL" id="MTHB01000110">
    <property type="protein sequence ID" value="OXC76906.1"/>
    <property type="molecule type" value="Genomic_DNA"/>
</dbReference>
<organism evidence="3 5">
    <name type="scientific">Caballeronia sordidicola</name>
    <name type="common">Burkholderia sordidicola</name>
    <dbReference type="NCBI Taxonomy" id="196367"/>
    <lineage>
        <taxon>Bacteria</taxon>
        <taxon>Pseudomonadati</taxon>
        <taxon>Pseudomonadota</taxon>
        <taxon>Betaproteobacteria</taxon>
        <taxon>Burkholderiales</taxon>
        <taxon>Burkholderiaceae</taxon>
        <taxon>Caballeronia</taxon>
    </lineage>
</organism>
<dbReference type="Pfam" id="PF13817">
    <property type="entry name" value="DDE_Tnp_IS66_C"/>
    <property type="match status" value="1"/>
</dbReference>
<gene>
    <name evidence="4" type="ORF">BSU04_03620</name>
    <name evidence="3" type="ORF">BSU04_18015</name>
    <name evidence="2" type="ORF">BSU04_27125</name>
</gene>